<sequence length="200" mass="21319">MSNEAPVTVHSRVNRGLAISCWVLTAALGASIALSSESRGAVAALILVAWLAYAIHMLLWAPSMRVGGEGVQVRNPFRSVDVPWEALIHVSTKLSLTLHTPGRRWPVWCAPQAGALLARRAARRQRDDRDPESPLDVGVPVGDLRGTESGDAAALVRERWAAHGTDGDAEAATVTVAVRWPRIGLLVLGPLLASVVPLLV</sequence>
<keyword evidence="5" id="KW-1185">Reference proteome</keyword>
<feature type="region of interest" description="Disordered" evidence="1">
    <location>
        <begin position="121"/>
        <end position="141"/>
    </location>
</feature>
<dbReference type="RefSeq" id="WP_344724197.1">
    <property type="nucleotide sequence ID" value="NZ_BAABBD010000002.1"/>
</dbReference>
<protein>
    <recommendedName>
        <fullName evidence="3">Low molecular weight protein antigen 6 PH domain-containing protein</fullName>
    </recommendedName>
</protein>
<dbReference type="InterPro" id="IPR019692">
    <property type="entry name" value="CFP-6_PH"/>
</dbReference>
<keyword evidence="2" id="KW-0812">Transmembrane</keyword>
<reference evidence="5" key="1">
    <citation type="journal article" date="2019" name="Int. J. Syst. Evol. Microbiol.">
        <title>The Global Catalogue of Microorganisms (GCM) 10K type strain sequencing project: providing services to taxonomists for standard genome sequencing and annotation.</title>
        <authorList>
            <consortium name="The Broad Institute Genomics Platform"/>
            <consortium name="The Broad Institute Genome Sequencing Center for Infectious Disease"/>
            <person name="Wu L."/>
            <person name="Ma J."/>
        </authorList>
    </citation>
    <scope>NUCLEOTIDE SEQUENCE [LARGE SCALE GENOMIC DNA]</scope>
    <source>
        <strain evidence="5">CGMCC 1.6960</strain>
    </source>
</reference>
<organism evidence="4 5">
    <name type="scientific">Agrococcus terreus</name>
    <dbReference type="NCBI Taxonomy" id="574649"/>
    <lineage>
        <taxon>Bacteria</taxon>
        <taxon>Bacillati</taxon>
        <taxon>Actinomycetota</taxon>
        <taxon>Actinomycetes</taxon>
        <taxon>Micrococcales</taxon>
        <taxon>Microbacteriaceae</taxon>
        <taxon>Agrococcus</taxon>
    </lineage>
</organism>
<comment type="caution">
    <text evidence="4">The sequence shown here is derived from an EMBL/GenBank/DDBJ whole genome shotgun (WGS) entry which is preliminary data.</text>
</comment>
<gene>
    <name evidence="4" type="ORF">GCM10010968_10220</name>
</gene>
<dbReference type="Proteomes" id="UP000626982">
    <property type="component" value="Unassembled WGS sequence"/>
</dbReference>
<evidence type="ECO:0000259" key="3">
    <source>
        <dbReference type="Pfam" id="PF10756"/>
    </source>
</evidence>
<feature type="transmembrane region" description="Helical" evidence="2">
    <location>
        <begin position="40"/>
        <end position="61"/>
    </location>
</feature>
<feature type="transmembrane region" description="Helical" evidence="2">
    <location>
        <begin position="16"/>
        <end position="34"/>
    </location>
</feature>
<keyword evidence="2" id="KW-0472">Membrane</keyword>
<evidence type="ECO:0000256" key="1">
    <source>
        <dbReference type="SAM" id="MobiDB-lite"/>
    </source>
</evidence>
<accession>A0ABQ2KF62</accession>
<dbReference type="EMBL" id="BMLM01000001">
    <property type="protein sequence ID" value="GGN81413.1"/>
    <property type="molecule type" value="Genomic_DNA"/>
</dbReference>
<dbReference type="Pfam" id="PF10756">
    <property type="entry name" value="bPH_6"/>
    <property type="match status" value="1"/>
</dbReference>
<keyword evidence="2" id="KW-1133">Transmembrane helix</keyword>
<evidence type="ECO:0000313" key="4">
    <source>
        <dbReference type="EMBL" id="GGN81413.1"/>
    </source>
</evidence>
<proteinExistence type="predicted"/>
<evidence type="ECO:0000256" key="2">
    <source>
        <dbReference type="SAM" id="Phobius"/>
    </source>
</evidence>
<name>A0ABQ2KF62_9MICO</name>
<evidence type="ECO:0000313" key="5">
    <source>
        <dbReference type="Proteomes" id="UP000626982"/>
    </source>
</evidence>
<feature type="domain" description="Low molecular weight protein antigen 6 PH" evidence="3">
    <location>
        <begin position="62"/>
        <end position="102"/>
    </location>
</feature>